<evidence type="ECO:0000256" key="8">
    <source>
        <dbReference type="SAM" id="Phobius"/>
    </source>
</evidence>
<name>A0A4R1HYL5_PSEEN</name>
<evidence type="ECO:0000313" key="11">
    <source>
        <dbReference type="Proteomes" id="UP000295560"/>
    </source>
</evidence>
<feature type="transmembrane region" description="Helical" evidence="8">
    <location>
        <begin position="367"/>
        <end position="388"/>
    </location>
</feature>
<reference evidence="10 11" key="1">
    <citation type="submission" date="2019-03" db="EMBL/GenBank/DDBJ databases">
        <title>Sequencing the genomes of 1000 actinobacteria strains.</title>
        <authorList>
            <person name="Klenk H.-P."/>
        </authorList>
    </citation>
    <scope>NUCLEOTIDE SEQUENCE [LARGE SCALE GENOMIC DNA]</scope>
    <source>
        <strain evidence="10 11">DSM 44969</strain>
    </source>
</reference>
<gene>
    <name evidence="10" type="ORF">EV378_2494</name>
</gene>
<feature type="transmembrane region" description="Helical" evidence="8">
    <location>
        <begin position="277"/>
        <end position="300"/>
    </location>
</feature>
<dbReference type="PROSITE" id="PS50850">
    <property type="entry name" value="MFS"/>
    <property type="match status" value="1"/>
</dbReference>
<dbReference type="CDD" id="cd17503">
    <property type="entry name" value="MFS_LmrB_MDR_like"/>
    <property type="match status" value="1"/>
</dbReference>
<keyword evidence="6 8" id="KW-1133">Transmembrane helix</keyword>
<dbReference type="EMBL" id="SMFZ01000001">
    <property type="protein sequence ID" value="TCK26653.1"/>
    <property type="molecule type" value="Genomic_DNA"/>
</dbReference>
<dbReference type="Gene3D" id="1.20.1720.10">
    <property type="entry name" value="Multidrug resistance protein D"/>
    <property type="match status" value="1"/>
</dbReference>
<feature type="transmembrane region" description="Helical" evidence="8">
    <location>
        <begin position="341"/>
        <end position="361"/>
    </location>
</feature>
<dbReference type="Gene3D" id="1.20.1250.20">
    <property type="entry name" value="MFS general substrate transporter like domains"/>
    <property type="match status" value="1"/>
</dbReference>
<dbReference type="OrthoDB" id="7375466at2"/>
<feature type="transmembrane region" description="Helical" evidence="8">
    <location>
        <begin position="117"/>
        <end position="135"/>
    </location>
</feature>
<evidence type="ECO:0000259" key="9">
    <source>
        <dbReference type="PROSITE" id="PS50850"/>
    </source>
</evidence>
<dbReference type="PRINTS" id="PR01036">
    <property type="entry name" value="TCRTETB"/>
</dbReference>
<feature type="transmembrane region" description="Helical" evidence="8">
    <location>
        <begin position="85"/>
        <end position="111"/>
    </location>
</feature>
<keyword evidence="3" id="KW-0813">Transport</keyword>
<feature type="domain" description="Major facilitator superfamily (MFS) profile" evidence="9">
    <location>
        <begin position="19"/>
        <end position="491"/>
    </location>
</feature>
<dbReference type="PANTHER" id="PTHR42718">
    <property type="entry name" value="MAJOR FACILITATOR SUPERFAMILY MULTIDRUG TRANSPORTER MFSC"/>
    <property type="match status" value="1"/>
</dbReference>
<evidence type="ECO:0000256" key="5">
    <source>
        <dbReference type="ARBA" id="ARBA00022692"/>
    </source>
</evidence>
<dbReference type="PANTHER" id="PTHR42718:SF42">
    <property type="entry name" value="EXPORT PROTEIN"/>
    <property type="match status" value="1"/>
</dbReference>
<dbReference type="FunFam" id="1.20.1720.10:FF:000021">
    <property type="entry name" value="Drug resistance transporter, EmrB/QacA subfamily"/>
    <property type="match status" value="1"/>
</dbReference>
<feature type="transmembrane region" description="Helical" evidence="8">
    <location>
        <begin position="173"/>
        <end position="193"/>
    </location>
</feature>
<dbReference type="SUPFAM" id="SSF103473">
    <property type="entry name" value="MFS general substrate transporter"/>
    <property type="match status" value="1"/>
</dbReference>
<evidence type="ECO:0000256" key="2">
    <source>
        <dbReference type="ARBA" id="ARBA00008537"/>
    </source>
</evidence>
<organism evidence="10 11">
    <name type="scientific">Pseudonocardia endophytica</name>
    <dbReference type="NCBI Taxonomy" id="401976"/>
    <lineage>
        <taxon>Bacteria</taxon>
        <taxon>Bacillati</taxon>
        <taxon>Actinomycetota</taxon>
        <taxon>Actinomycetes</taxon>
        <taxon>Pseudonocardiales</taxon>
        <taxon>Pseudonocardiaceae</taxon>
        <taxon>Pseudonocardia</taxon>
    </lineage>
</organism>
<sequence>MVVERDRVVSSDGTSPWPALWALVIGFFMILVDMTIVTVATPALLTSLRADVNSVLWVTSAYLLAYAVPLLITGRLGDRFGPKRVYLVGLAVFTLASLWCGLSSGVGMLIAARVVQGFGAALMTPQTMAVITRTFPAAKRGLAMSLWGSVAGVATLVGPLLGGVLVDGLGWEWIFIVNVPIGVIGLVAAVRLVPDLERTARRFDLVGVALSAVGLFALVFGIQEGQAYDWGTIAGPLSVWSLIVAGLAVLAVFVWWQARMTGEPLVSLRLFRDRNFSLANIAITTVGFAVTAQGFPIMLYAQSVRGMTPTQAALLLAPMAILSGGLAPFTGRLTDRVHPRLIGGFGVATFVIGLVWLAAVMTPDAPVWQLLLPLALIGVSNSCVWAPISTSATRNLPMDQAGGGSGVYNTTRQVGAVLGSAAIAVLIQARLAALMPGGAAVGGSLEPGTGGLLPEALREPFATAMAQSLLLPAGLLVVGFVAVACFATPRHLLRDTAPPVAPAVAARE</sequence>
<feature type="transmembrane region" description="Helical" evidence="8">
    <location>
        <begin position="55"/>
        <end position="73"/>
    </location>
</feature>
<evidence type="ECO:0000256" key="4">
    <source>
        <dbReference type="ARBA" id="ARBA00022475"/>
    </source>
</evidence>
<evidence type="ECO:0000256" key="7">
    <source>
        <dbReference type="ARBA" id="ARBA00023136"/>
    </source>
</evidence>
<protein>
    <submittedName>
        <fullName evidence="10">EmrB/QacA subfamily drug resistance transporter</fullName>
    </submittedName>
</protein>
<dbReference type="AlphaFoldDB" id="A0A4R1HYL5"/>
<dbReference type="Pfam" id="PF07690">
    <property type="entry name" value="MFS_1"/>
    <property type="match status" value="1"/>
</dbReference>
<comment type="subcellular location">
    <subcellularLocation>
        <location evidence="1">Cell membrane</location>
        <topology evidence="1">Multi-pass membrane protein</topology>
    </subcellularLocation>
</comment>
<dbReference type="RefSeq" id="WP_132424202.1">
    <property type="nucleotide sequence ID" value="NZ_SMFZ01000001.1"/>
</dbReference>
<dbReference type="GO" id="GO:0022857">
    <property type="term" value="F:transmembrane transporter activity"/>
    <property type="evidence" value="ECO:0007669"/>
    <property type="project" value="InterPro"/>
</dbReference>
<feature type="transmembrane region" description="Helical" evidence="8">
    <location>
        <begin position="205"/>
        <end position="222"/>
    </location>
</feature>
<proteinExistence type="inferred from homology"/>
<comment type="caution">
    <text evidence="10">The sequence shown here is derived from an EMBL/GenBank/DDBJ whole genome shotgun (WGS) entry which is preliminary data.</text>
</comment>
<feature type="transmembrane region" description="Helical" evidence="8">
    <location>
        <begin position="237"/>
        <end position="256"/>
    </location>
</feature>
<dbReference type="InterPro" id="IPR004638">
    <property type="entry name" value="EmrB-like"/>
</dbReference>
<feature type="transmembrane region" description="Helical" evidence="8">
    <location>
        <begin position="461"/>
        <end position="487"/>
    </location>
</feature>
<evidence type="ECO:0000256" key="3">
    <source>
        <dbReference type="ARBA" id="ARBA00022448"/>
    </source>
</evidence>
<dbReference type="InterPro" id="IPR036259">
    <property type="entry name" value="MFS_trans_sf"/>
</dbReference>
<keyword evidence="4" id="KW-1003">Cell membrane</keyword>
<keyword evidence="7 8" id="KW-0472">Membrane</keyword>
<comment type="similarity">
    <text evidence="2">Belongs to the major facilitator superfamily. EmrB family.</text>
</comment>
<dbReference type="InterPro" id="IPR020846">
    <property type="entry name" value="MFS_dom"/>
</dbReference>
<feature type="transmembrane region" description="Helical" evidence="8">
    <location>
        <begin position="416"/>
        <end position="441"/>
    </location>
</feature>
<evidence type="ECO:0000256" key="6">
    <source>
        <dbReference type="ARBA" id="ARBA00022989"/>
    </source>
</evidence>
<accession>A0A4R1HYL5</accession>
<dbReference type="NCBIfam" id="TIGR00711">
    <property type="entry name" value="efflux_EmrB"/>
    <property type="match status" value="1"/>
</dbReference>
<dbReference type="InterPro" id="IPR011701">
    <property type="entry name" value="MFS"/>
</dbReference>
<keyword evidence="5 8" id="KW-0812">Transmembrane</keyword>
<feature type="transmembrane region" description="Helical" evidence="8">
    <location>
        <begin position="20"/>
        <end position="43"/>
    </location>
</feature>
<feature type="transmembrane region" description="Helical" evidence="8">
    <location>
        <begin position="312"/>
        <end position="329"/>
    </location>
</feature>
<keyword evidence="11" id="KW-1185">Reference proteome</keyword>
<evidence type="ECO:0000256" key="1">
    <source>
        <dbReference type="ARBA" id="ARBA00004651"/>
    </source>
</evidence>
<feature type="transmembrane region" description="Helical" evidence="8">
    <location>
        <begin position="142"/>
        <end position="161"/>
    </location>
</feature>
<dbReference type="Proteomes" id="UP000295560">
    <property type="component" value="Unassembled WGS sequence"/>
</dbReference>
<dbReference type="GO" id="GO:0005886">
    <property type="term" value="C:plasma membrane"/>
    <property type="evidence" value="ECO:0007669"/>
    <property type="project" value="UniProtKB-SubCell"/>
</dbReference>
<evidence type="ECO:0000313" key="10">
    <source>
        <dbReference type="EMBL" id="TCK26653.1"/>
    </source>
</evidence>